<keyword evidence="10" id="KW-0966">Cell projection</keyword>
<dbReference type="EMBL" id="JNUR01000014">
    <property type="protein sequence ID" value="KPH50682.1"/>
    <property type="molecule type" value="Genomic_DNA"/>
</dbReference>
<sequence length="251" mass="26498">MKIGNTQNTNESLINLNKAKEEEEKALKKISSPRPIESTDGASLAIANALLAQANSMSQGIRNANDALGVLQIADGTLSTLTDSAIQINELSVALGNPALNSSQRAMIQNEATALTQSMNDAVSQATFNGKNVFSGQMSFVTGNGTESINLQAPNTANLSVNNQQSILDFIEQVGMSRADIGAAMNGIQSGINSSMNTVVNLKAAEGNLLDDDLAENYNELNTAKLKANAALYAASFNNQYLQSRLDSLLN</sequence>
<evidence type="ECO:0000256" key="3">
    <source>
        <dbReference type="ARBA" id="ARBA00023143"/>
    </source>
</evidence>
<gene>
    <name evidence="10" type="ORF">HPU229334_05075</name>
    <name evidence="9" type="ORF">HPU229336_00575</name>
</gene>
<name>A0A0N1EFK4_9HELI</name>
<keyword evidence="2" id="KW-0843">Virulence</keyword>
<dbReference type="PANTHER" id="PTHR42792">
    <property type="entry name" value="FLAGELLIN"/>
    <property type="match status" value="1"/>
</dbReference>
<comment type="subcellular location">
    <subcellularLocation>
        <location evidence="6">Secreted</location>
    </subcellularLocation>
    <subcellularLocation>
        <location evidence="6">Bacterial flagellum</location>
    </subcellularLocation>
</comment>
<feature type="domain" description="Flagellin C-terminal" evidence="8">
    <location>
        <begin position="169"/>
        <end position="245"/>
    </location>
</feature>
<protein>
    <recommendedName>
        <fullName evidence="6">Flagellin</fullName>
    </recommendedName>
</protein>
<evidence type="ECO:0000259" key="8">
    <source>
        <dbReference type="Pfam" id="PF00700"/>
    </source>
</evidence>
<dbReference type="Pfam" id="PF00700">
    <property type="entry name" value="Flagellin_C"/>
    <property type="match status" value="1"/>
</dbReference>
<comment type="function">
    <text evidence="4">Flagellin is the subunit protein which polymerizes to form the filaments of bacterial flagella. Important for motility and virulence.</text>
</comment>
<keyword evidence="10" id="KW-0969">Cilium</keyword>
<dbReference type="PRINTS" id="PR00207">
    <property type="entry name" value="FLAGELLIN"/>
</dbReference>
<reference evidence="11 12" key="1">
    <citation type="submission" date="2014-06" db="EMBL/GenBank/DDBJ databases">
        <title>Helicobacter pullorum isolates in fresh chicken meat - phenotypic and genotypic features.</title>
        <authorList>
            <person name="Borges V."/>
            <person name="Santos A."/>
            <person name="Correia C.B."/>
            <person name="Saraiva M."/>
            <person name="Menard A."/>
            <person name="Vieira L."/>
            <person name="Sampaio D.A."/>
            <person name="Gomes J.P."/>
            <person name="Oleastro M."/>
        </authorList>
    </citation>
    <scope>NUCLEOTIDE SEQUENCE [LARGE SCALE GENOMIC DNA]</scope>
    <source>
        <strain evidence="10 12">229334/12</strain>
        <strain evidence="9 11">229336/12</strain>
    </source>
</reference>
<evidence type="ECO:0000256" key="4">
    <source>
        <dbReference type="ARBA" id="ARBA00025143"/>
    </source>
</evidence>
<dbReference type="PATRIC" id="fig|35818.10.peg.143"/>
<dbReference type="PANTHER" id="PTHR42792:SF2">
    <property type="entry name" value="FLAGELLIN"/>
    <property type="match status" value="1"/>
</dbReference>
<evidence type="ECO:0000313" key="9">
    <source>
        <dbReference type="EMBL" id="KPH50682.1"/>
    </source>
</evidence>
<comment type="caution">
    <text evidence="10">The sequence shown here is derived from an EMBL/GenBank/DDBJ whole genome shotgun (WGS) entry which is preliminary data.</text>
</comment>
<proteinExistence type="inferred from homology"/>
<evidence type="ECO:0000313" key="12">
    <source>
        <dbReference type="Proteomes" id="UP000037997"/>
    </source>
</evidence>
<comment type="subunit">
    <text evidence="5">Heteromer of FlaA and FlaB. FlaB is located proximal to the hook while the remainder of the filament is composed of the predominant FlaA.</text>
</comment>
<dbReference type="Gene3D" id="1.20.1330.10">
    <property type="entry name" value="f41 fragment of flagellin, N-terminal domain"/>
    <property type="match status" value="1"/>
</dbReference>
<dbReference type="InterPro" id="IPR001492">
    <property type="entry name" value="Flagellin"/>
</dbReference>
<dbReference type="Pfam" id="PF00669">
    <property type="entry name" value="Flagellin_N"/>
    <property type="match status" value="1"/>
</dbReference>
<dbReference type="EMBL" id="JNOC01000029">
    <property type="protein sequence ID" value="KPH55909.1"/>
    <property type="molecule type" value="Genomic_DNA"/>
</dbReference>
<evidence type="ECO:0000256" key="2">
    <source>
        <dbReference type="ARBA" id="ARBA00023026"/>
    </source>
</evidence>
<evidence type="ECO:0000256" key="1">
    <source>
        <dbReference type="ARBA" id="ARBA00005709"/>
    </source>
</evidence>
<dbReference type="GO" id="GO:0005198">
    <property type="term" value="F:structural molecule activity"/>
    <property type="evidence" value="ECO:0007669"/>
    <property type="project" value="UniProtKB-UniRule"/>
</dbReference>
<dbReference type="SUPFAM" id="SSF64518">
    <property type="entry name" value="Phase 1 flagellin"/>
    <property type="match status" value="1"/>
</dbReference>
<dbReference type="RefSeq" id="WP_054197850.1">
    <property type="nucleotide sequence ID" value="NZ_CALUQK010000001.1"/>
</dbReference>
<evidence type="ECO:0000256" key="5">
    <source>
        <dbReference type="ARBA" id="ARBA00025928"/>
    </source>
</evidence>
<organism evidence="10 12">
    <name type="scientific">Helicobacter pullorum</name>
    <dbReference type="NCBI Taxonomy" id="35818"/>
    <lineage>
        <taxon>Bacteria</taxon>
        <taxon>Pseudomonadati</taxon>
        <taxon>Campylobacterota</taxon>
        <taxon>Epsilonproteobacteria</taxon>
        <taxon>Campylobacterales</taxon>
        <taxon>Helicobacteraceae</taxon>
        <taxon>Helicobacter</taxon>
    </lineage>
</organism>
<dbReference type="GO" id="GO:0009288">
    <property type="term" value="C:bacterial-type flagellum"/>
    <property type="evidence" value="ECO:0007669"/>
    <property type="project" value="UniProtKB-SubCell"/>
</dbReference>
<keyword evidence="10" id="KW-0282">Flagellum</keyword>
<dbReference type="AlphaFoldDB" id="A0A0N1EFK4"/>
<feature type="domain" description="Flagellin N-terminal" evidence="7">
    <location>
        <begin position="8"/>
        <end position="137"/>
    </location>
</feature>
<dbReference type="Proteomes" id="UP000037997">
    <property type="component" value="Unassembled WGS sequence"/>
</dbReference>
<dbReference type="InterPro" id="IPR046358">
    <property type="entry name" value="Flagellin_C"/>
</dbReference>
<dbReference type="STRING" id="35818.HPU229336_00575"/>
<keyword evidence="6" id="KW-0964">Secreted</keyword>
<keyword evidence="3 6" id="KW-0975">Bacterial flagellum</keyword>
<dbReference type="InterPro" id="IPR001029">
    <property type="entry name" value="Flagellin_N"/>
</dbReference>
<dbReference type="GO" id="GO:0005576">
    <property type="term" value="C:extracellular region"/>
    <property type="evidence" value="ECO:0007669"/>
    <property type="project" value="UniProtKB-SubCell"/>
</dbReference>
<evidence type="ECO:0000256" key="6">
    <source>
        <dbReference type="RuleBase" id="RU362073"/>
    </source>
</evidence>
<evidence type="ECO:0000313" key="11">
    <source>
        <dbReference type="Proteomes" id="UP000037800"/>
    </source>
</evidence>
<comment type="similarity">
    <text evidence="1 6">Belongs to the bacterial flagellin family.</text>
</comment>
<evidence type="ECO:0000313" key="10">
    <source>
        <dbReference type="EMBL" id="KPH55909.1"/>
    </source>
</evidence>
<evidence type="ECO:0000259" key="7">
    <source>
        <dbReference type="Pfam" id="PF00669"/>
    </source>
</evidence>
<dbReference type="Proteomes" id="UP000037800">
    <property type="component" value="Unassembled WGS sequence"/>
</dbReference>
<accession>A0A0N1EFK4</accession>